<dbReference type="InterPro" id="IPR040079">
    <property type="entry name" value="Glutathione_S-Trfase"/>
</dbReference>
<dbReference type="SUPFAM" id="SSF52833">
    <property type="entry name" value="Thioredoxin-like"/>
    <property type="match status" value="1"/>
</dbReference>
<dbReference type="CDD" id="cd03188">
    <property type="entry name" value="GST_C_Beta"/>
    <property type="match status" value="1"/>
</dbReference>
<dbReference type="Gene3D" id="1.20.1050.10">
    <property type="match status" value="1"/>
</dbReference>
<sequence>MKLYYAPGACSQSPHIVLRESGLKFDLEKVDLKTKKTETGKDYLTINPNGYVPALEIAAGDGLTEVPAILQYIADQAPAAKLAPANGTRERYTLQSWLNFIGTEIHKGFGALFNPATPGDYKLVAKAQLEKRLAYVDKHLTRNDYLMGGCFSVADAYLFVTSGWSSYVGIDLAQWPALSRFRDRVAARPAVRAALKAEGLLK</sequence>
<feature type="domain" description="GST N-terminal" evidence="1">
    <location>
        <begin position="1"/>
        <end position="81"/>
    </location>
</feature>
<comment type="caution">
    <text evidence="3">The sequence shown here is derived from an EMBL/GenBank/DDBJ whole genome shotgun (WGS) entry which is preliminary data.</text>
</comment>
<feature type="domain" description="GST C-terminal" evidence="2">
    <location>
        <begin position="87"/>
        <end position="202"/>
    </location>
</feature>
<dbReference type="SFLD" id="SFLDG01150">
    <property type="entry name" value="Main.1:_Beta-like"/>
    <property type="match status" value="1"/>
</dbReference>
<dbReference type="PANTHER" id="PTHR44051:SF8">
    <property type="entry name" value="GLUTATHIONE S-TRANSFERASE GSTA"/>
    <property type="match status" value="1"/>
</dbReference>
<dbReference type="Pfam" id="PF00043">
    <property type="entry name" value="GST_C"/>
    <property type="match status" value="1"/>
</dbReference>
<evidence type="ECO:0000259" key="1">
    <source>
        <dbReference type="PROSITE" id="PS50404"/>
    </source>
</evidence>
<dbReference type="PROSITE" id="PS50404">
    <property type="entry name" value="GST_NTER"/>
    <property type="match status" value="1"/>
</dbReference>
<dbReference type="PROSITE" id="PS50405">
    <property type="entry name" value="GST_CTER"/>
    <property type="match status" value="1"/>
</dbReference>
<accession>A0A916NIL0</accession>
<dbReference type="EC" id="2.5.1.18" evidence="3"/>
<dbReference type="SFLD" id="SFLDS00019">
    <property type="entry name" value="Glutathione_Transferase_(cytos"/>
    <property type="match status" value="1"/>
</dbReference>
<gene>
    <name evidence="3" type="primary">gstB</name>
    <name evidence="3" type="ORF">GTOL_12549</name>
</gene>
<dbReference type="CDD" id="cd03057">
    <property type="entry name" value="GST_N_Beta"/>
    <property type="match status" value="1"/>
</dbReference>
<proteinExistence type="predicted"/>
<keyword evidence="4" id="KW-1185">Reference proteome</keyword>
<dbReference type="InterPro" id="IPR004046">
    <property type="entry name" value="GST_C"/>
</dbReference>
<organism evidence="3 4">
    <name type="scientific">Georgfuchsia toluolica</name>
    <dbReference type="NCBI Taxonomy" id="424218"/>
    <lineage>
        <taxon>Bacteria</taxon>
        <taxon>Pseudomonadati</taxon>
        <taxon>Pseudomonadota</taxon>
        <taxon>Betaproteobacteria</taxon>
        <taxon>Nitrosomonadales</taxon>
        <taxon>Sterolibacteriaceae</taxon>
        <taxon>Georgfuchsia</taxon>
    </lineage>
</organism>
<dbReference type="InterPro" id="IPR036282">
    <property type="entry name" value="Glutathione-S-Trfase_C_sf"/>
</dbReference>
<dbReference type="SFLD" id="SFLDG00358">
    <property type="entry name" value="Main_(cytGST)"/>
    <property type="match status" value="1"/>
</dbReference>
<evidence type="ECO:0000313" key="4">
    <source>
        <dbReference type="Proteomes" id="UP000742786"/>
    </source>
</evidence>
<protein>
    <submittedName>
        <fullName evidence="3">Glutathione S-transferase GST-6.0</fullName>
        <ecNumber evidence="3">2.5.1.18</ecNumber>
    </submittedName>
</protein>
<dbReference type="GO" id="GO:0004364">
    <property type="term" value="F:glutathione transferase activity"/>
    <property type="evidence" value="ECO:0007669"/>
    <property type="project" value="UniProtKB-EC"/>
</dbReference>
<dbReference type="Pfam" id="PF13409">
    <property type="entry name" value="GST_N_2"/>
    <property type="match status" value="1"/>
</dbReference>
<dbReference type="RefSeq" id="WP_220636491.1">
    <property type="nucleotide sequence ID" value="NZ_CAJQUM010000001.1"/>
</dbReference>
<dbReference type="InterPro" id="IPR036249">
    <property type="entry name" value="Thioredoxin-like_sf"/>
</dbReference>
<dbReference type="Gene3D" id="3.40.30.10">
    <property type="entry name" value="Glutaredoxin"/>
    <property type="match status" value="1"/>
</dbReference>
<name>A0A916NIL0_9PROT</name>
<reference evidence="3" key="1">
    <citation type="submission" date="2021-04" db="EMBL/GenBank/DDBJ databases">
        <authorList>
            <person name="Hornung B."/>
        </authorList>
    </citation>
    <scope>NUCLEOTIDE SEQUENCE</scope>
    <source>
        <strain evidence="3">G5G6</strain>
    </source>
</reference>
<dbReference type="AlphaFoldDB" id="A0A916NIL0"/>
<evidence type="ECO:0000259" key="2">
    <source>
        <dbReference type="PROSITE" id="PS50405"/>
    </source>
</evidence>
<dbReference type="NCBIfam" id="NF007831">
    <property type="entry name" value="PRK10542.1"/>
    <property type="match status" value="1"/>
</dbReference>
<evidence type="ECO:0000313" key="3">
    <source>
        <dbReference type="EMBL" id="CAG4884666.1"/>
    </source>
</evidence>
<dbReference type="InterPro" id="IPR010987">
    <property type="entry name" value="Glutathione-S-Trfase_C-like"/>
</dbReference>
<dbReference type="PANTHER" id="PTHR44051">
    <property type="entry name" value="GLUTATHIONE S-TRANSFERASE-RELATED"/>
    <property type="match status" value="1"/>
</dbReference>
<dbReference type="SUPFAM" id="SSF47616">
    <property type="entry name" value="GST C-terminal domain-like"/>
    <property type="match status" value="1"/>
</dbReference>
<dbReference type="Proteomes" id="UP000742786">
    <property type="component" value="Unassembled WGS sequence"/>
</dbReference>
<keyword evidence="3" id="KW-0808">Transferase</keyword>
<dbReference type="InterPro" id="IPR004045">
    <property type="entry name" value="Glutathione_S-Trfase_N"/>
</dbReference>
<dbReference type="EMBL" id="CAJQUM010000001">
    <property type="protein sequence ID" value="CAG4884666.1"/>
    <property type="molecule type" value="Genomic_DNA"/>
</dbReference>